<gene>
    <name evidence="1" type="ORF">E6K79_07880</name>
</gene>
<dbReference type="EMBL" id="VBOZ01000023">
    <property type="protein sequence ID" value="TMQ64326.1"/>
    <property type="molecule type" value="Genomic_DNA"/>
</dbReference>
<organism evidence="1 2">
    <name type="scientific">Eiseniibacteriota bacterium</name>
    <dbReference type="NCBI Taxonomy" id="2212470"/>
    <lineage>
        <taxon>Bacteria</taxon>
        <taxon>Candidatus Eiseniibacteriota</taxon>
    </lineage>
</organism>
<name>A0A538TL25_UNCEI</name>
<reference evidence="1 2" key="1">
    <citation type="journal article" date="2019" name="Nat. Microbiol.">
        <title>Mediterranean grassland soil C-N compound turnover is dependent on rainfall and depth, and is mediated by genomically divergent microorganisms.</title>
        <authorList>
            <person name="Diamond S."/>
            <person name="Andeer P.F."/>
            <person name="Li Z."/>
            <person name="Crits-Christoph A."/>
            <person name="Burstein D."/>
            <person name="Anantharaman K."/>
            <person name="Lane K.R."/>
            <person name="Thomas B.C."/>
            <person name="Pan C."/>
            <person name="Northen T.R."/>
            <person name="Banfield J.F."/>
        </authorList>
    </citation>
    <scope>NUCLEOTIDE SEQUENCE [LARGE SCALE GENOMIC DNA]</scope>
    <source>
        <strain evidence="1">WS_9</strain>
    </source>
</reference>
<sequence>MREPIEVGYEAFVSDQEEKFGAIRAVSPRELTVWVEHAGDFSVPIEAVVSVQSEKVTFDCGKLNHKLRVAIGHAHDAEA</sequence>
<comment type="caution">
    <text evidence="1">The sequence shown here is derived from an EMBL/GenBank/DDBJ whole genome shotgun (WGS) entry which is preliminary data.</text>
</comment>
<protein>
    <submittedName>
        <fullName evidence="1">Uncharacterized protein</fullName>
    </submittedName>
</protein>
<proteinExistence type="predicted"/>
<accession>A0A538TL25</accession>
<dbReference type="AlphaFoldDB" id="A0A538TL25"/>
<dbReference type="Proteomes" id="UP000317691">
    <property type="component" value="Unassembled WGS sequence"/>
</dbReference>
<evidence type="ECO:0000313" key="2">
    <source>
        <dbReference type="Proteomes" id="UP000317691"/>
    </source>
</evidence>
<evidence type="ECO:0000313" key="1">
    <source>
        <dbReference type="EMBL" id="TMQ64326.1"/>
    </source>
</evidence>